<evidence type="ECO:0000256" key="4">
    <source>
        <dbReference type="ARBA" id="ARBA00012595"/>
    </source>
</evidence>
<gene>
    <name evidence="14" type="ORF">FNH04_24900</name>
</gene>
<dbReference type="InterPro" id="IPR008969">
    <property type="entry name" value="CarboxyPept-like_regulatory"/>
</dbReference>
<dbReference type="CDD" id="cd17502">
    <property type="entry name" value="MFS_Azr1_MDR_like"/>
    <property type="match status" value="1"/>
</dbReference>
<evidence type="ECO:0000256" key="6">
    <source>
        <dbReference type="ARBA" id="ARBA00022475"/>
    </source>
</evidence>
<feature type="transmembrane region" description="Helical" evidence="12">
    <location>
        <begin position="35"/>
        <end position="60"/>
    </location>
</feature>
<dbReference type="SUPFAM" id="SSF49452">
    <property type="entry name" value="Starch-binding domain-like"/>
    <property type="match status" value="1"/>
</dbReference>
<dbReference type="Pfam" id="PF13620">
    <property type="entry name" value="CarboxypepD_reg"/>
    <property type="match status" value="3"/>
</dbReference>
<dbReference type="InterPro" id="IPR004638">
    <property type="entry name" value="EmrB-like"/>
</dbReference>
<evidence type="ECO:0000313" key="15">
    <source>
        <dbReference type="Proteomes" id="UP000326979"/>
    </source>
</evidence>
<dbReference type="Pfam" id="PF07690">
    <property type="entry name" value="MFS_1"/>
    <property type="match status" value="1"/>
</dbReference>
<dbReference type="PROSITE" id="PS50850">
    <property type="entry name" value="MFS"/>
    <property type="match status" value="1"/>
</dbReference>
<feature type="transmembrane region" description="Helical" evidence="12">
    <location>
        <begin position="328"/>
        <end position="349"/>
    </location>
</feature>
<feature type="transmembrane region" description="Helical" evidence="12">
    <location>
        <begin position="72"/>
        <end position="91"/>
    </location>
</feature>
<keyword evidence="8 12" id="KW-1133">Transmembrane helix</keyword>
<name>A0A5N8W805_9ACTN</name>
<evidence type="ECO:0000256" key="9">
    <source>
        <dbReference type="ARBA" id="ARBA00023136"/>
    </source>
</evidence>
<keyword evidence="15" id="KW-1185">Reference proteome</keyword>
<comment type="catalytic activity">
    <reaction evidence="1">
        <text>Endohydrolysis of (1-&gt;4)-alpha-D-glucosidic linkages in polysaccharides containing three or more (1-&gt;4)-alpha-linked D-glucose units.</text>
        <dbReference type="EC" id="3.2.1.1"/>
    </reaction>
</comment>
<evidence type="ECO:0000256" key="5">
    <source>
        <dbReference type="ARBA" id="ARBA00022448"/>
    </source>
</evidence>
<dbReference type="EC" id="3.2.1.1" evidence="4"/>
<keyword evidence="5" id="KW-0813">Transport</keyword>
<feature type="transmembrane region" description="Helical" evidence="12">
    <location>
        <begin position="161"/>
        <end position="182"/>
    </location>
</feature>
<feature type="transmembrane region" description="Helical" evidence="12">
    <location>
        <begin position="103"/>
        <end position="121"/>
    </location>
</feature>
<feature type="domain" description="Major facilitator superfamily (MFS) profile" evidence="13">
    <location>
        <begin position="38"/>
        <end position="514"/>
    </location>
</feature>
<dbReference type="InterPro" id="IPR020846">
    <property type="entry name" value="MFS_dom"/>
</dbReference>
<evidence type="ECO:0000256" key="1">
    <source>
        <dbReference type="ARBA" id="ARBA00000548"/>
    </source>
</evidence>
<feature type="transmembrane region" description="Helical" evidence="12">
    <location>
        <begin position="188"/>
        <end position="210"/>
    </location>
</feature>
<dbReference type="Gene3D" id="1.20.1720.10">
    <property type="entry name" value="Multidrug resistance protein D"/>
    <property type="match status" value="1"/>
</dbReference>
<evidence type="ECO:0000256" key="8">
    <source>
        <dbReference type="ARBA" id="ARBA00022989"/>
    </source>
</evidence>
<dbReference type="OrthoDB" id="7375466at2"/>
<dbReference type="Gene3D" id="2.60.40.10">
    <property type="entry name" value="Immunoglobulins"/>
    <property type="match status" value="1"/>
</dbReference>
<dbReference type="PANTHER" id="PTHR23501:SF197">
    <property type="entry name" value="COMD"/>
    <property type="match status" value="1"/>
</dbReference>
<dbReference type="Gene3D" id="1.20.1250.20">
    <property type="entry name" value="MFS general substrate transporter like domains"/>
    <property type="match status" value="1"/>
</dbReference>
<dbReference type="AlphaFoldDB" id="A0A5N8W805"/>
<dbReference type="SUPFAM" id="SSF49478">
    <property type="entry name" value="Cna protein B-type domain"/>
    <property type="match status" value="1"/>
</dbReference>
<keyword evidence="7 12" id="KW-0812">Transmembrane</keyword>
<feature type="transmembrane region" description="Helical" evidence="12">
    <location>
        <begin position="356"/>
        <end position="373"/>
    </location>
</feature>
<keyword evidence="6" id="KW-1003">Cell membrane</keyword>
<evidence type="ECO:0000259" key="13">
    <source>
        <dbReference type="PROSITE" id="PS50850"/>
    </source>
</evidence>
<keyword evidence="9 12" id="KW-0472">Membrane</keyword>
<comment type="caution">
    <text evidence="14">The sequence shown here is derived from an EMBL/GenBank/DDBJ whole genome shotgun (WGS) entry which is preliminary data.</text>
</comment>
<accession>A0A5N8W805</accession>
<feature type="transmembrane region" description="Helical" evidence="12">
    <location>
        <begin position="127"/>
        <end position="149"/>
    </location>
</feature>
<evidence type="ECO:0000313" key="14">
    <source>
        <dbReference type="EMBL" id="MPY43026.1"/>
    </source>
</evidence>
<comment type="similarity">
    <text evidence="3">Belongs to the major facilitator superfamily. TCR/Tet family.</text>
</comment>
<feature type="compositionally biased region" description="Low complexity" evidence="11">
    <location>
        <begin position="7"/>
        <end position="19"/>
    </location>
</feature>
<feature type="transmembrane region" description="Helical" evidence="12">
    <location>
        <begin position="222"/>
        <end position="242"/>
    </location>
</feature>
<evidence type="ECO:0000256" key="7">
    <source>
        <dbReference type="ARBA" id="ARBA00022692"/>
    </source>
</evidence>
<protein>
    <recommendedName>
        <fullName evidence="4">alpha-amylase</fullName>
        <ecNumber evidence="4">3.2.1.1</ecNumber>
    </recommendedName>
    <alternativeName>
        <fullName evidence="10">1,4-alpha-D-glucan glucanohydrolase</fullName>
    </alternativeName>
</protein>
<dbReference type="GO" id="GO:0004556">
    <property type="term" value="F:alpha-amylase activity"/>
    <property type="evidence" value="ECO:0007669"/>
    <property type="project" value="UniProtKB-EC"/>
</dbReference>
<feature type="region of interest" description="Disordered" evidence="11">
    <location>
        <begin position="1"/>
        <end position="25"/>
    </location>
</feature>
<evidence type="ECO:0000256" key="10">
    <source>
        <dbReference type="ARBA" id="ARBA00030238"/>
    </source>
</evidence>
<feature type="transmembrane region" description="Helical" evidence="12">
    <location>
        <begin position="254"/>
        <end position="272"/>
    </location>
</feature>
<dbReference type="PANTHER" id="PTHR23501">
    <property type="entry name" value="MAJOR FACILITATOR SUPERFAMILY"/>
    <property type="match status" value="1"/>
</dbReference>
<evidence type="ECO:0000256" key="3">
    <source>
        <dbReference type="ARBA" id="ARBA00007520"/>
    </source>
</evidence>
<dbReference type="Proteomes" id="UP000326979">
    <property type="component" value="Unassembled WGS sequence"/>
</dbReference>
<dbReference type="InterPro" id="IPR013784">
    <property type="entry name" value="Carb-bd-like_fold"/>
</dbReference>
<dbReference type="GO" id="GO:0005886">
    <property type="term" value="C:plasma membrane"/>
    <property type="evidence" value="ECO:0007669"/>
    <property type="project" value="UniProtKB-SubCell"/>
</dbReference>
<feature type="transmembrane region" description="Helical" evidence="12">
    <location>
        <begin position="385"/>
        <end position="407"/>
    </location>
</feature>
<dbReference type="NCBIfam" id="TIGR00711">
    <property type="entry name" value="efflux_EmrB"/>
    <property type="match status" value="1"/>
</dbReference>
<proteinExistence type="inferred from homology"/>
<dbReference type="RefSeq" id="WP_152787861.1">
    <property type="nucleotide sequence ID" value="NZ_BAABEQ010000069.1"/>
</dbReference>
<dbReference type="GO" id="GO:0022857">
    <property type="term" value="F:transmembrane transporter activity"/>
    <property type="evidence" value="ECO:0007669"/>
    <property type="project" value="InterPro"/>
</dbReference>
<comment type="subcellular location">
    <subcellularLocation>
        <location evidence="2">Cell membrane</location>
        <topology evidence="2">Multi-pass membrane protein</topology>
    </subcellularLocation>
</comment>
<sequence length="796" mass="80919">MGGITLAKAEPAAAPSWAQAPPPEEPAVQLGPRRLGLVFSGLLLALLLAALEQMMVAVALPRIAAELHGQDRISWALTAYLLTAAVALPVHHRCGDLYGHRRAFRIAVVLFVAGSALAGWSRTMDQLIAFRALQGAGAGGLLAGAQAITADIVPARARGRFLGLVGAAFGLGSVAGPLLGGYLTDHLSWRWCFYLNVPCGLVVLAAVTLAPRSPKPETKGRPDVLGALLLAAASTCLVLLTGWGGTRYAWDSRVILGLAAGAAVATALFLVAERRAAQPLVPLRLFRGSVFSVAGLVGLAIGIALFGAGGCLPTYLQLAGGATATEAGLLMLPLTAGMVGASVVVGQLVRRTGHYRTYPILGTALSAAATGLLSRLDAGTPRLHFGLWTAVLGAGIGMVMPVLVLAVQNSVRPADVGTATSAHDFLRQLGGGVGVALCGALVADRLADRLPTRAGTGLPAPEPLTPRLVHAMPAALRDGQISAYADAVPRTFLLLVPVLGLGLLLALFLKGAPPVSPDAPAGPTPSAVPPPVRSPCAREVAVRGTVRHHDGTVVPRAALTLIDATGLQIGRGAGGEDGRYALTAPGAGSYVLVASVGGHQPQAVTVTVGERPVELDMVLTGAGRLAGRVVTTGGCPLGDASLTLTDVHGQVVATTRTGAGGDYAITDLTAGQYTLSVGAHTFRAAALPVTVRSGRESRQDIELAGATVLSGTVRTDGGRPVEDARVTLLDLTGTVVGTLTTGTDGTYRFAGLSSGEYTVIASGYPPVATALQVVGGGRTARDLELGYEDLGSGAVR</sequence>
<dbReference type="SUPFAM" id="SSF103473">
    <property type="entry name" value="MFS general substrate transporter"/>
    <property type="match status" value="1"/>
</dbReference>
<dbReference type="Gene3D" id="2.60.40.1120">
    <property type="entry name" value="Carboxypeptidase-like, regulatory domain"/>
    <property type="match status" value="2"/>
</dbReference>
<evidence type="ECO:0000256" key="12">
    <source>
        <dbReference type="SAM" id="Phobius"/>
    </source>
</evidence>
<evidence type="ECO:0000256" key="11">
    <source>
        <dbReference type="SAM" id="MobiDB-lite"/>
    </source>
</evidence>
<evidence type="ECO:0000256" key="2">
    <source>
        <dbReference type="ARBA" id="ARBA00004651"/>
    </source>
</evidence>
<feature type="transmembrane region" description="Helical" evidence="12">
    <location>
        <begin position="492"/>
        <end position="509"/>
    </location>
</feature>
<dbReference type="FunFam" id="1.20.1720.10:FF:000004">
    <property type="entry name" value="EmrB/QacA family drug resistance transporter"/>
    <property type="match status" value="1"/>
</dbReference>
<organism evidence="14 15">
    <name type="scientific">Streptomyces phyllanthi</name>
    <dbReference type="NCBI Taxonomy" id="1803180"/>
    <lineage>
        <taxon>Bacteria</taxon>
        <taxon>Bacillati</taxon>
        <taxon>Actinomycetota</taxon>
        <taxon>Actinomycetes</taxon>
        <taxon>Kitasatosporales</taxon>
        <taxon>Streptomycetaceae</taxon>
        <taxon>Streptomyces</taxon>
    </lineage>
</organism>
<dbReference type="InterPro" id="IPR013783">
    <property type="entry name" value="Ig-like_fold"/>
</dbReference>
<dbReference type="PRINTS" id="PR01036">
    <property type="entry name" value="TCRTETB"/>
</dbReference>
<dbReference type="SUPFAM" id="SSF49464">
    <property type="entry name" value="Carboxypeptidase regulatory domain-like"/>
    <property type="match status" value="1"/>
</dbReference>
<dbReference type="GO" id="GO:0030246">
    <property type="term" value="F:carbohydrate binding"/>
    <property type="evidence" value="ECO:0007669"/>
    <property type="project" value="InterPro"/>
</dbReference>
<dbReference type="InterPro" id="IPR036259">
    <property type="entry name" value="MFS_trans_sf"/>
</dbReference>
<dbReference type="GO" id="GO:0005975">
    <property type="term" value="P:carbohydrate metabolic process"/>
    <property type="evidence" value="ECO:0007669"/>
    <property type="project" value="UniProtKB-ARBA"/>
</dbReference>
<reference evidence="14 15" key="1">
    <citation type="submission" date="2019-07" db="EMBL/GenBank/DDBJ databases">
        <title>New species of Amycolatopsis and Streptomyces.</title>
        <authorList>
            <person name="Duangmal K."/>
            <person name="Teo W.F.A."/>
            <person name="Lipun K."/>
        </authorList>
    </citation>
    <scope>NUCLEOTIDE SEQUENCE [LARGE SCALE GENOMIC DNA]</scope>
    <source>
        <strain evidence="14 15">TISTR 2346</strain>
    </source>
</reference>
<feature type="transmembrane region" description="Helical" evidence="12">
    <location>
        <begin position="293"/>
        <end position="316"/>
    </location>
</feature>
<dbReference type="EMBL" id="VJZE01000194">
    <property type="protein sequence ID" value="MPY43026.1"/>
    <property type="molecule type" value="Genomic_DNA"/>
</dbReference>
<dbReference type="InterPro" id="IPR011701">
    <property type="entry name" value="MFS"/>
</dbReference>